<feature type="coiled-coil region" evidence="1">
    <location>
        <begin position="540"/>
        <end position="591"/>
    </location>
</feature>
<feature type="coiled-coil region" evidence="1">
    <location>
        <begin position="35"/>
        <end position="113"/>
    </location>
</feature>
<reference evidence="3 4" key="1">
    <citation type="submission" date="2015-08" db="EMBL/GenBank/DDBJ databases">
        <title>The genome of the Asian arowana (Scleropages formosus).</title>
        <authorList>
            <person name="Tan M.H."/>
            <person name="Gan H.M."/>
            <person name="Croft L.J."/>
            <person name="Austin C.M."/>
        </authorList>
    </citation>
    <scope>NUCLEOTIDE SEQUENCE [LARGE SCALE GENOMIC DNA]</scope>
    <source>
        <strain evidence="3">Aro1</strain>
    </source>
</reference>
<name>A0A0P7YGU1_SCLFO</name>
<dbReference type="Pfam" id="PF15742">
    <property type="entry name" value="DUF4686"/>
    <property type="match status" value="1"/>
</dbReference>
<proteinExistence type="predicted"/>
<gene>
    <name evidence="3" type="ORF">Z043_115356</name>
</gene>
<accession>A0A0P7YGU1</accession>
<evidence type="ECO:0000313" key="4">
    <source>
        <dbReference type="Proteomes" id="UP000034805"/>
    </source>
</evidence>
<organism evidence="3 4">
    <name type="scientific">Scleropages formosus</name>
    <name type="common">Asian bonytongue</name>
    <name type="synonym">Osteoglossum formosum</name>
    <dbReference type="NCBI Taxonomy" id="113540"/>
    <lineage>
        <taxon>Eukaryota</taxon>
        <taxon>Metazoa</taxon>
        <taxon>Chordata</taxon>
        <taxon>Craniata</taxon>
        <taxon>Vertebrata</taxon>
        <taxon>Euteleostomi</taxon>
        <taxon>Actinopterygii</taxon>
        <taxon>Neopterygii</taxon>
        <taxon>Teleostei</taxon>
        <taxon>Osteoglossocephala</taxon>
        <taxon>Osteoglossomorpha</taxon>
        <taxon>Osteoglossiformes</taxon>
        <taxon>Osteoglossidae</taxon>
        <taxon>Scleropages</taxon>
    </lineage>
</organism>
<dbReference type="InterPro" id="IPR052825">
    <property type="entry name" value="CCD-Prefoldin_beta-like"/>
</dbReference>
<comment type="caution">
    <text evidence="3">The sequence shown here is derived from an EMBL/GenBank/DDBJ whole genome shotgun (WGS) entry which is preliminary data.</text>
</comment>
<dbReference type="AlphaFoldDB" id="A0A0P7YGU1"/>
<protein>
    <submittedName>
        <fullName evidence="3">Coiled-coil domain-containing protein 30-like</fullName>
    </submittedName>
</protein>
<keyword evidence="1" id="KW-0175">Coiled coil</keyword>
<dbReference type="Proteomes" id="UP000034805">
    <property type="component" value="Unassembled WGS sequence"/>
</dbReference>
<dbReference type="STRING" id="113540.ENSSFOP00015062833"/>
<dbReference type="EMBL" id="JARO02005822">
    <property type="protein sequence ID" value="KPP66170.1"/>
    <property type="molecule type" value="Genomic_DNA"/>
</dbReference>
<dbReference type="InterPro" id="IPR031476">
    <property type="entry name" value="DUF4686"/>
</dbReference>
<feature type="coiled-coil region" evidence="1">
    <location>
        <begin position="418"/>
        <end position="508"/>
    </location>
</feature>
<dbReference type="PANTHER" id="PTHR34479">
    <property type="entry name" value="COILED-COIL DOMAIN-CONTAINING PROTEIN 30"/>
    <property type="match status" value="1"/>
</dbReference>
<feature type="region of interest" description="Disordered" evidence="2">
    <location>
        <begin position="1"/>
        <end position="20"/>
    </location>
</feature>
<dbReference type="PANTHER" id="PTHR34479:SF1">
    <property type="entry name" value="COILED-COIL DOMAIN-CONTAINING PROTEIN 30"/>
    <property type="match status" value="1"/>
</dbReference>
<evidence type="ECO:0000256" key="1">
    <source>
        <dbReference type="SAM" id="Coils"/>
    </source>
</evidence>
<feature type="region of interest" description="Disordered" evidence="2">
    <location>
        <begin position="156"/>
        <end position="184"/>
    </location>
</feature>
<evidence type="ECO:0000313" key="3">
    <source>
        <dbReference type="EMBL" id="KPP66170.1"/>
    </source>
</evidence>
<sequence>MMETELAEIDQRLQEDGLGPGASPVERQLHLWRLLQSSESSLQSTSQDLQALRMQQAAEMKERFLFQVENYMEHIRGLLEERELLMAEYEHENEQLHSELQQIKLQHDAQLKEVVEMLDQEGLAEISYSSPSEQVAYLLVERSTLLERLEATDRKLDTQSLTGHPREIPQEVQGEAMPEEHAERQRLERDLDEASRRLAMAHQEIRHLTDELDSARKTQAVHDVAELQKAKEHNERLDQEIRALRGRVRVLDSERKTLLEMVPCLQQLEDKDCRVRELQRRLQKLQTEQEELVERNEELESLLGEAQNLGKAEREHHESEVEGLQRKVRLEVLEGRLVEEKEWRKQLELDLAKAQVAIKTDKELDSLHVEVSWLQNTLEEERLLARQNQLALQAQISEAQARAKVGTRPFALSQDSLLQQKGEESKQLRQELQRVQGLFTSAEKELRYEREKNLDLKRHNALLDQEKIKLSAELKQAQSKVNQLEQSNQVQSTETERLRHRVRELELEATRCAQIQQAHDGLQEELNTERIRVIAADKKVLELQQQVKSLLHQLRLEETRAQEASRLEKDMREMSDTLSELRAKLQEDQLQRGMKQATYLLSLL</sequence>
<evidence type="ECO:0000256" key="2">
    <source>
        <dbReference type="SAM" id="MobiDB-lite"/>
    </source>
</evidence>